<gene>
    <name evidence="1" type="ORF">RGQ30_09940</name>
</gene>
<evidence type="ECO:0000313" key="1">
    <source>
        <dbReference type="EMBL" id="BET25493.1"/>
    </source>
</evidence>
<name>A0AA86J070_9BURK</name>
<organism evidence="1 2">
    <name type="scientific">Limnobacter thiooxidans</name>
    <dbReference type="NCBI Taxonomy" id="131080"/>
    <lineage>
        <taxon>Bacteria</taxon>
        <taxon>Pseudomonadati</taxon>
        <taxon>Pseudomonadota</taxon>
        <taxon>Betaproteobacteria</taxon>
        <taxon>Burkholderiales</taxon>
        <taxon>Burkholderiaceae</taxon>
        <taxon>Limnobacter</taxon>
    </lineage>
</organism>
<dbReference type="KEGG" id="lto:RGQ30_09940"/>
<keyword evidence="2" id="KW-1185">Reference proteome</keyword>
<evidence type="ECO:0000313" key="2">
    <source>
        <dbReference type="Proteomes" id="UP001329151"/>
    </source>
</evidence>
<dbReference type="PROSITE" id="PS51257">
    <property type="entry name" value="PROKAR_LIPOPROTEIN"/>
    <property type="match status" value="1"/>
</dbReference>
<reference evidence="1 2" key="1">
    <citation type="submission" date="2023-10" db="EMBL/GenBank/DDBJ databases">
        <title>Complete Genome Sequence of Limnobacter thiooxidans CS-K2T, Isolated from freshwater lake sediments in Bavaria, Germany.</title>
        <authorList>
            <person name="Naruki M."/>
            <person name="Watanabe A."/>
            <person name="Warashina T."/>
            <person name="Morita T."/>
            <person name="Arakawa K."/>
        </authorList>
    </citation>
    <scope>NUCLEOTIDE SEQUENCE [LARGE SCALE GENOMIC DNA]</scope>
    <source>
        <strain evidence="1 2">CS-K2</strain>
    </source>
</reference>
<dbReference type="Proteomes" id="UP001329151">
    <property type="component" value="Chromosome"/>
</dbReference>
<sequence length="97" mass="10529">MNIRQACFAGAFTCLLAACGQNLNGVYKDELGLQKYEFQGNGTVYVSTMGVTREAAYTVEDKKVKITKDGDTLIYDLNDDGTIKGPLGMTLKPEPAK</sequence>
<dbReference type="RefSeq" id="WP_130558796.1">
    <property type="nucleotide sequence ID" value="NZ_AP028947.1"/>
</dbReference>
<evidence type="ECO:0008006" key="3">
    <source>
        <dbReference type="Google" id="ProtNLM"/>
    </source>
</evidence>
<proteinExistence type="predicted"/>
<protein>
    <recommendedName>
        <fullName evidence="3">Lipoprotein</fullName>
    </recommendedName>
</protein>
<accession>A0AA86J070</accession>
<dbReference type="AlphaFoldDB" id="A0AA86J070"/>
<dbReference type="EMBL" id="AP028947">
    <property type="protein sequence ID" value="BET25493.1"/>
    <property type="molecule type" value="Genomic_DNA"/>
</dbReference>